<sequence>MLGTSAAEAPHELLLPIGGPGEPAMSKATSIALVAALGAGGGAAVTAAMYGLRSKQPATDAPMTAAPSTNAFTTAPTVP</sequence>
<feature type="transmembrane region" description="Helical" evidence="2">
    <location>
        <begin position="31"/>
        <end position="52"/>
    </location>
</feature>
<evidence type="ECO:0000256" key="2">
    <source>
        <dbReference type="SAM" id="Phobius"/>
    </source>
</evidence>
<gene>
    <name evidence="3" type="ORF">CCHR01_18295</name>
</gene>
<proteinExistence type="predicted"/>
<evidence type="ECO:0000256" key="1">
    <source>
        <dbReference type="SAM" id="MobiDB-lite"/>
    </source>
</evidence>
<feature type="compositionally biased region" description="Polar residues" evidence="1">
    <location>
        <begin position="66"/>
        <end position="79"/>
    </location>
</feature>
<keyword evidence="2" id="KW-0812">Transmembrane</keyword>
<dbReference type="EMBL" id="JAQOWY010000723">
    <property type="protein sequence ID" value="KAK1839074.1"/>
    <property type="molecule type" value="Genomic_DNA"/>
</dbReference>
<feature type="region of interest" description="Disordered" evidence="1">
    <location>
        <begin position="57"/>
        <end position="79"/>
    </location>
</feature>
<accession>A0AAD9A4T9</accession>
<evidence type="ECO:0000313" key="4">
    <source>
        <dbReference type="Proteomes" id="UP001243330"/>
    </source>
</evidence>
<name>A0AAD9A4T9_9PEZI</name>
<keyword evidence="2" id="KW-1133">Transmembrane helix</keyword>
<evidence type="ECO:0000313" key="3">
    <source>
        <dbReference type="EMBL" id="KAK1839074.1"/>
    </source>
</evidence>
<dbReference type="AlphaFoldDB" id="A0AAD9A4T9"/>
<keyword evidence="2" id="KW-0472">Membrane</keyword>
<protein>
    <submittedName>
        <fullName evidence="3">Mitochondrial nuclease</fullName>
    </submittedName>
</protein>
<comment type="caution">
    <text evidence="3">The sequence shown here is derived from an EMBL/GenBank/DDBJ whole genome shotgun (WGS) entry which is preliminary data.</text>
</comment>
<keyword evidence="4" id="KW-1185">Reference proteome</keyword>
<reference evidence="3" key="1">
    <citation type="submission" date="2023-01" db="EMBL/GenBank/DDBJ databases">
        <title>Colletotrichum chrysophilum M932 genome sequence.</title>
        <authorList>
            <person name="Baroncelli R."/>
        </authorList>
    </citation>
    <scope>NUCLEOTIDE SEQUENCE</scope>
    <source>
        <strain evidence="3">M932</strain>
    </source>
</reference>
<organism evidence="3 4">
    <name type="scientific">Colletotrichum chrysophilum</name>
    <dbReference type="NCBI Taxonomy" id="1836956"/>
    <lineage>
        <taxon>Eukaryota</taxon>
        <taxon>Fungi</taxon>
        <taxon>Dikarya</taxon>
        <taxon>Ascomycota</taxon>
        <taxon>Pezizomycotina</taxon>
        <taxon>Sordariomycetes</taxon>
        <taxon>Hypocreomycetidae</taxon>
        <taxon>Glomerellales</taxon>
        <taxon>Glomerellaceae</taxon>
        <taxon>Colletotrichum</taxon>
        <taxon>Colletotrichum gloeosporioides species complex</taxon>
    </lineage>
</organism>
<feature type="non-terminal residue" evidence="3">
    <location>
        <position position="1"/>
    </location>
</feature>
<dbReference type="Proteomes" id="UP001243330">
    <property type="component" value="Unassembled WGS sequence"/>
</dbReference>